<dbReference type="GO" id="GO:0019843">
    <property type="term" value="F:rRNA binding"/>
    <property type="evidence" value="ECO:0007669"/>
    <property type="project" value="UniProtKB-UniRule"/>
</dbReference>
<dbReference type="InterPro" id="IPR030878">
    <property type="entry name" value="Ribosomal_uL15"/>
</dbReference>
<proteinExistence type="inferred from homology"/>
<gene>
    <name evidence="4 8" type="primary">rplO</name>
    <name evidence="8" type="ORF">Pr1d_09770</name>
</gene>
<accession>A0A5B9Q8E7</accession>
<dbReference type="InterPro" id="IPR001196">
    <property type="entry name" value="Ribosomal_uL15_CS"/>
</dbReference>
<comment type="subunit">
    <text evidence="4">Part of the 50S ribosomal subunit.</text>
</comment>
<keyword evidence="4" id="KW-0694">RNA-binding</keyword>
<dbReference type="NCBIfam" id="TIGR01071">
    <property type="entry name" value="rplO_bact"/>
    <property type="match status" value="1"/>
</dbReference>
<dbReference type="Gene3D" id="3.100.10.10">
    <property type="match status" value="1"/>
</dbReference>
<reference evidence="8 9" key="1">
    <citation type="submission" date="2019-08" db="EMBL/GenBank/DDBJ databases">
        <title>Deep-cultivation of Planctomycetes and their phenomic and genomic characterization uncovers novel biology.</title>
        <authorList>
            <person name="Wiegand S."/>
            <person name="Jogler M."/>
            <person name="Boedeker C."/>
            <person name="Pinto D."/>
            <person name="Vollmers J."/>
            <person name="Rivas-Marin E."/>
            <person name="Kohn T."/>
            <person name="Peeters S.H."/>
            <person name="Heuer A."/>
            <person name="Rast P."/>
            <person name="Oberbeckmann S."/>
            <person name="Bunk B."/>
            <person name="Jeske O."/>
            <person name="Meyerdierks A."/>
            <person name="Storesund J.E."/>
            <person name="Kallscheuer N."/>
            <person name="Luecker S."/>
            <person name="Lage O.M."/>
            <person name="Pohl T."/>
            <person name="Merkel B.J."/>
            <person name="Hornburger P."/>
            <person name="Mueller R.-W."/>
            <person name="Bruemmer F."/>
            <person name="Labrenz M."/>
            <person name="Spormann A.M."/>
            <person name="Op den Camp H."/>
            <person name="Overmann J."/>
            <person name="Amann R."/>
            <person name="Jetten M.S.M."/>
            <person name="Mascher T."/>
            <person name="Medema M.H."/>
            <person name="Devos D.P."/>
            <person name="Kaster A.-K."/>
            <person name="Ovreas L."/>
            <person name="Rohde M."/>
            <person name="Galperin M.Y."/>
            <person name="Jogler C."/>
        </authorList>
    </citation>
    <scope>NUCLEOTIDE SEQUENCE [LARGE SCALE GENOMIC DNA]</scope>
    <source>
        <strain evidence="8 9">Pr1d</strain>
    </source>
</reference>
<evidence type="ECO:0000313" key="8">
    <source>
        <dbReference type="EMBL" id="QEG33712.1"/>
    </source>
</evidence>
<keyword evidence="4" id="KW-0699">rRNA-binding</keyword>
<sequence length="166" mass="17929">MILNDVHRGIQKNKKRKRLGRGPGSGHGKTAGRGHKGQGSRSGVSSLSIWVGGMTPLVRRVPKRGFHNQFGLEVAVVNVGQLDKAFAAGEEVTLEALEAKNLAKGRFDLLKVLGDGELTKKLKIHAHQFSKSAIEKIEKAGCEKVVLPGKTPVAVKQRAKRQAKKS</sequence>
<evidence type="ECO:0000256" key="2">
    <source>
        <dbReference type="ARBA" id="ARBA00022980"/>
    </source>
</evidence>
<dbReference type="Proteomes" id="UP000323917">
    <property type="component" value="Chromosome"/>
</dbReference>
<organism evidence="8 9">
    <name type="scientific">Bythopirellula goksoeyrii</name>
    <dbReference type="NCBI Taxonomy" id="1400387"/>
    <lineage>
        <taxon>Bacteria</taxon>
        <taxon>Pseudomonadati</taxon>
        <taxon>Planctomycetota</taxon>
        <taxon>Planctomycetia</taxon>
        <taxon>Pirellulales</taxon>
        <taxon>Lacipirellulaceae</taxon>
        <taxon>Bythopirellula</taxon>
    </lineage>
</organism>
<dbReference type="HAMAP" id="MF_01341">
    <property type="entry name" value="Ribosomal_uL15"/>
    <property type="match status" value="1"/>
</dbReference>
<dbReference type="GO" id="GO:0006412">
    <property type="term" value="P:translation"/>
    <property type="evidence" value="ECO:0007669"/>
    <property type="project" value="UniProtKB-UniRule"/>
</dbReference>
<dbReference type="PANTHER" id="PTHR12934:SF11">
    <property type="entry name" value="LARGE RIBOSOMAL SUBUNIT PROTEIN UL15M"/>
    <property type="match status" value="1"/>
</dbReference>
<evidence type="ECO:0000256" key="5">
    <source>
        <dbReference type="RuleBase" id="RU003888"/>
    </source>
</evidence>
<dbReference type="InterPro" id="IPR021131">
    <property type="entry name" value="Ribosomal_uL15/eL18"/>
</dbReference>
<keyword evidence="9" id="KW-1185">Reference proteome</keyword>
<dbReference type="GO" id="GO:0003735">
    <property type="term" value="F:structural constituent of ribosome"/>
    <property type="evidence" value="ECO:0007669"/>
    <property type="project" value="InterPro"/>
</dbReference>
<dbReference type="PANTHER" id="PTHR12934">
    <property type="entry name" value="50S RIBOSOMAL PROTEIN L15"/>
    <property type="match status" value="1"/>
</dbReference>
<evidence type="ECO:0000259" key="7">
    <source>
        <dbReference type="Pfam" id="PF00828"/>
    </source>
</evidence>
<comment type="function">
    <text evidence="4">Binds to the 23S rRNA.</text>
</comment>
<dbReference type="InterPro" id="IPR005749">
    <property type="entry name" value="Ribosomal_uL15_bac-type"/>
</dbReference>
<evidence type="ECO:0000256" key="1">
    <source>
        <dbReference type="ARBA" id="ARBA00007320"/>
    </source>
</evidence>
<dbReference type="GO" id="GO:0022625">
    <property type="term" value="C:cytosolic large ribosomal subunit"/>
    <property type="evidence" value="ECO:0007669"/>
    <property type="project" value="TreeGrafter"/>
</dbReference>
<dbReference type="RefSeq" id="WP_148072443.1">
    <property type="nucleotide sequence ID" value="NZ_CP042913.1"/>
</dbReference>
<keyword evidence="3 4" id="KW-0687">Ribonucleoprotein</keyword>
<dbReference type="Pfam" id="PF00828">
    <property type="entry name" value="Ribosomal_L27A"/>
    <property type="match status" value="1"/>
</dbReference>
<feature type="region of interest" description="Disordered" evidence="6">
    <location>
        <begin position="1"/>
        <end position="44"/>
    </location>
</feature>
<dbReference type="EMBL" id="CP042913">
    <property type="protein sequence ID" value="QEG33712.1"/>
    <property type="molecule type" value="Genomic_DNA"/>
</dbReference>
<dbReference type="PROSITE" id="PS00475">
    <property type="entry name" value="RIBOSOMAL_L15"/>
    <property type="match status" value="1"/>
</dbReference>
<evidence type="ECO:0000256" key="6">
    <source>
        <dbReference type="SAM" id="MobiDB-lite"/>
    </source>
</evidence>
<comment type="similarity">
    <text evidence="1 4 5">Belongs to the universal ribosomal protein uL15 family.</text>
</comment>
<evidence type="ECO:0000256" key="3">
    <source>
        <dbReference type="ARBA" id="ARBA00023274"/>
    </source>
</evidence>
<evidence type="ECO:0000313" key="9">
    <source>
        <dbReference type="Proteomes" id="UP000323917"/>
    </source>
</evidence>
<dbReference type="SUPFAM" id="SSF52080">
    <property type="entry name" value="Ribosomal proteins L15p and L18e"/>
    <property type="match status" value="1"/>
</dbReference>
<name>A0A5B9Q8E7_9BACT</name>
<keyword evidence="2 4" id="KW-0689">Ribosomal protein</keyword>
<feature type="compositionally biased region" description="Basic residues" evidence="6">
    <location>
        <begin position="9"/>
        <end position="20"/>
    </location>
</feature>
<dbReference type="AlphaFoldDB" id="A0A5B9Q8E7"/>
<dbReference type="KEGG" id="bgok:Pr1d_09770"/>
<evidence type="ECO:0000256" key="4">
    <source>
        <dbReference type="HAMAP-Rule" id="MF_01341"/>
    </source>
</evidence>
<dbReference type="InterPro" id="IPR036227">
    <property type="entry name" value="Ribosomal_uL15/eL18_sf"/>
</dbReference>
<protein>
    <recommendedName>
        <fullName evidence="4">Large ribosomal subunit protein uL15</fullName>
    </recommendedName>
</protein>
<dbReference type="OrthoDB" id="9810293at2"/>
<feature type="domain" description="Large ribosomal subunit protein uL15/eL18" evidence="7">
    <location>
        <begin position="76"/>
        <end position="143"/>
    </location>
</feature>